<dbReference type="GO" id="GO:0005929">
    <property type="term" value="C:cilium"/>
    <property type="evidence" value="ECO:0007669"/>
    <property type="project" value="UniProtKB-SubCell"/>
</dbReference>
<feature type="domain" description="HYDIN/VesB/CFA65-like Ig-like" evidence="7">
    <location>
        <begin position="166"/>
        <end position="254"/>
    </location>
</feature>
<dbReference type="Pfam" id="PF22544">
    <property type="entry name" value="HYDIN_VesB_CFA65-like_Ig"/>
    <property type="match status" value="1"/>
</dbReference>
<keyword evidence="3" id="KW-0963">Cytoplasm</keyword>
<comment type="subcellular location">
    <subcellularLocation>
        <location evidence="1">Cell projection</location>
        <location evidence="1">Cilium</location>
    </subcellularLocation>
    <subcellularLocation>
        <location evidence="2">Cytoplasm</location>
    </subcellularLocation>
</comment>
<proteinExistence type="predicted"/>
<dbReference type="EMBL" id="CAJNIZ010024670">
    <property type="protein sequence ID" value="CAE7478739.1"/>
    <property type="molecule type" value="Genomic_DNA"/>
</dbReference>
<comment type="caution">
    <text evidence="8">The sequence shown here is derived from an EMBL/GenBank/DDBJ whole genome shotgun (WGS) entry which is preliminary data.</text>
</comment>
<evidence type="ECO:0000256" key="5">
    <source>
        <dbReference type="ARBA" id="ARBA00023273"/>
    </source>
</evidence>
<gene>
    <name evidence="8" type="ORF">SPIL2461_LOCUS12202</name>
</gene>
<feature type="region of interest" description="Disordered" evidence="6">
    <location>
        <begin position="651"/>
        <end position="676"/>
    </location>
</feature>
<keyword evidence="9" id="KW-1185">Reference proteome</keyword>
<evidence type="ECO:0000259" key="7">
    <source>
        <dbReference type="Pfam" id="PF22544"/>
    </source>
</evidence>
<dbReference type="InterPro" id="IPR053879">
    <property type="entry name" value="HYDIN_VesB_CFA65-like_Ig"/>
</dbReference>
<dbReference type="OrthoDB" id="426379at2759"/>
<dbReference type="GO" id="GO:0005737">
    <property type="term" value="C:cytoplasm"/>
    <property type="evidence" value="ECO:0007669"/>
    <property type="project" value="UniProtKB-SubCell"/>
</dbReference>
<dbReference type="Proteomes" id="UP000649617">
    <property type="component" value="Unassembled WGS sequence"/>
</dbReference>
<reference evidence="8" key="1">
    <citation type="submission" date="2021-02" db="EMBL/GenBank/DDBJ databases">
        <authorList>
            <person name="Dougan E. K."/>
            <person name="Rhodes N."/>
            <person name="Thang M."/>
            <person name="Chan C."/>
        </authorList>
    </citation>
    <scope>NUCLEOTIDE SEQUENCE</scope>
</reference>
<evidence type="ECO:0000256" key="6">
    <source>
        <dbReference type="SAM" id="MobiDB-lite"/>
    </source>
</evidence>
<evidence type="ECO:0000313" key="8">
    <source>
        <dbReference type="EMBL" id="CAE7478739.1"/>
    </source>
</evidence>
<name>A0A812SGP4_SYMPI</name>
<organism evidence="8 9">
    <name type="scientific">Symbiodinium pilosum</name>
    <name type="common">Dinoflagellate</name>
    <dbReference type="NCBI Taxonomy" id="2952"/>
    <lineage>
        <taxon>Eukaryota</taxon>
        <taxon>Sar</taxon>
        <taxon>Alveolata</taxon>
        <taxon>Dinophyceae</taxon>
        <taxon>Suessiales</taxon>
        <taxon>Symbiodiniaceae</taxon>
        <taxon>Symbiodinium</taxon>
    </lineage>
</organism>
<dbReference type="InterPro" id="IPR013783">
    <property type="entry name" value="Ig-like_fold"/>
</dbReference>
<evidence type="ECO:0000256" key="4">
    <source>
        <dbReference type="ARBA" id="ARBA00023069"/>
    </source>
</evidence>
<dbReference type="Gene3D" id="2.60.40.10">
    <property type="entry name" value="Immunoglobulins"/>
    <property type="match status" value="1"/>
</dbReference>
<dbReference type="AlphaFoldDB" id="A0A812SGP4"/>
<evidence type="ECO:0000256" key="1">
    <source>
        <dbReference type="ARBA" id="ARBA00004138"/>
    </source>
</evidence>
<keyword evidence="4" id="KW-0969">Cilium</keyword>
<protein>
    <recommendedName>
        <fullName evidence="7">HYDIN/VesB/CFA65-like Ig-like domain-containing protein</fullName>
    </recommendedName>
</protein>
<accession>A0A812SGP4</accession>
<evidence type="ECO:0000256" key="3">
    <source>
        <dbReference type="ARBA" id="ARBA00022490"/>
    </source>
</evidence>
<evidence type="ECO:0000256" key="2">
    <source>
        <dbReference type="ARBA" id="ARBA00004496"/>
    </source>
</evidence>
<sequence>MGTITMTVNMTYAGEVLSNLRLSPNVYAAVADADGKVVAMSRRARDIIFVDGFLEEDLRNPAGKAPCNAKRRTDCWWTPPSPLSLKHALEPQFSGIDFRNLLETTFNASLRSEHLCSVGVRTQTFHVPKDGEHLAAFCRLMANPEWAIFLFAPLEELQNAARYTVDKQNITKDNVGKSEEDYKDTITLHNTGRVELPFQVTVSPGKGDNSSCTTVSPSNGTLAPNATVQLALNFDLDAFGYGTSSGWVIVHPDTSDDTGACFRKSTWTRFSLTRPKPRGFLKEAIIRNGIPLSVALMLALTMVLYRVVSSLLNSYYGKLAQERSTIEKALHATQEVSFPMVLLQVPIFKQLGKFVAFEHTLPQSIWLHTIQEIDDFLQRAMNKVIFMSHQWTAFAEPDHDGKQYEQMVMAVEEVMKKWKWQETTTYVWLDYSSIPQRHRPSQTAAINSLTVYAAKVSAFVVVAPPVKHKDLEDECNKDTYQCRAWCRAEQLSHLLAQAGDNMFLAESGQLTPLNEAWLQKSIQVFGDDSQLTCCRRKHEGMELCDRERLVVPMLGLWAQLCRTVKAGSANENLKKIHKDLLMSEAGVPRIKKIFPEKFIFETETGQEERSLFGQLLDRLQDSLNHEQAPEKEKRNFKALATATTAATAFARRTDPPGAEAAASGKRLSQVLAPPKV</sequence>
<keyword evidence="5" id="KW-0966">Cell projection</keyword>
<evidence type="ECO:0000313" key="9">
    <source>
        <dbReference type="Proteomes" id="UP000649617"/>
    </source>
</evidence>